<name>A0ABQ5K8Q1_9EUKA</name>
<comment type="caution">
    <text evidence="1">The sequence shown here is derived from an EMBL/GenBank/DDBJ whole genome shotgun (WGS) entry which is preliminary data.</text>
</comment>
<dbReference type="EMBL" id="BQXS01000552">
    <property type="protein sequence ID" value="GKT28933.1"/>
    <property type="molecule type" value="Genomic_DNA"/>
</dbReference>
<sequence length="158" mass="17190">EFTGHEYYVCVPLTQGRDLNVQDVYAVKKVFSKVSGGNHVIKIFICCGDNPGIDRNLFHSANAAYTAFLQDSQDFGFSVNVSEEFAFNKLFGQGSTVDGNEWAGSAAFKVNGPGEKFFTRTTFPGDGNDGVQLCNALGKGNQVFNGRAFSYEVVESEV</sequence>
<reference evidence="1" key="1">
    <citation type="submission" date="2022-03" db="EMBL/GenBank/DDBJ databases">
        <title>Draft genome sequence of Aduncisulcus paluster, a free-living microaerophilic Fornicata.</title>
        <authorList>
            <person name="Yuyama I."/>
            <person name="Kume K."/>
            <person name="Tamura T."/>
            <person name="Inagaki Y."/>
            <person name="Hashimoto T."/>
        </authorList>
    </citation>
    <scope>NUCLEOTIDE SEQUENCE</scope>
    <source>
        <strain evidence="1">NY0171</strain>
    </source>
</reference>
<evidence type="ECO:0000313" key="1">
    <source>
        <dbReference type="EMBL" id="GKT28933.1"/>
    </source>
</evidence>
<gene>
    <name evidence="1" type="ORF">ADUPG1_000945</name>
</gene>
<organism evidence="1 2">
    <name type="scientific">Aduncisulcus paluster</name>
    <dbReference type="NCBI Taxonomy" id="2918883"/>
    <lineage>
        <taxon>Eukaryota</taxon>
        <taxon>Metamonada</taxon>
        <taxon>Carpediemonas-like organisms</taxon>
        <taxon>Aduncisulcus</taxon>
    </lineage>
</organism>
<dbReference type="Proteomes" id="UP001057375">
    <property type="component" value="Unassembled WGS sequence"/>
</dbReference>
<accession>A0ABQ5K8Q1</accession>
<protein>
    <submittedName>
        <fullName evidence="1">Uncharacterized protein</fullName>
    </submittedName>
</protein>
<keyword evidence="2" id="KW-1185">Reference proteome</keyword>
<feature type="non-terminal residue" evidence="1">
    <location>
        <position position="158"/>
    </location>
</feature>
<evidence type="ECO:0000313" key="2">
    <source>
        <dbReference type="Proteomes" id="UP001057375"/>
    </source>
</evidence>
<proteinExistence type="predicted"/>
<feature type="non-terminal residue" evidence="1">
    <location>
        <position position="1"/>
    </location>
</feature>